<proteinExistence type="inferred from homology"/>
<dbReference type="Proteomes" id="UP000006727">
    <property type="component" value="Chromosome 18"/>
</dbReference>
<dbReference type="OrthoDB" id="1874341at2759"/>
<dbReference type="AlphaFoldDB" id="A0A2K1J021"/>
<dbReference type="GO" id="GO:0005737">
    <property type="term" value="C:cytoplasm"/>
    <property type="evidence" value="ECO:0000318"/>
    <property type="project" value="GO_Central"/>
</dbReference>
<dbReference type="Gene3D" id="1.25.40.1040">
    <property type="match status" value="1"/>
</dbReference>
<dbReference type="GO" id="GO:0010698">
    <property type="term" value="F:acetyltransferase activator activity"/>
    <property type="evidence" value="ECO:0000318"/>
    <property type="project" value="GO_Central"/>
</dbReference>
<protein>
    <submittedName>
        <fullName evidence="2 3">Uncharacterized protein</fullName>
    </submittedName>
</protein>
<dbReference type="EMBL" id="ABEU02000018">
    <property type="protein sequence ID" value="PNR34871.1"/>
    <property type="molecule type" value="Genomic_DNA"/>
</dbReference>
<dbReference type="Gramene" id="Pp3c18_5510V3.1">
    <property type="protein sequence ID" value="Pp3c18_5510V3.1"/>
    <property type="gene ID" value="Pp3c18_5510"/>
</dbReference>
<dbReference type="GeneID" id="112295438"/>
<dbReference type="Pfam" id="PF09797">
    <property type="entry name" value="NatB_MDM20"/>
    <property type="match status" value="1"/>
</dbReference>
<keyword evidence="4" id="KW-1185">Reference proteome</keyword>
<dbReference type="SUPFAM" id="SSF48452">
    <property type="entry name" value="TPR-like"/>
    <property type="match status" value="1"/>
</dbReference>
<dbReference type="GO" id="GO:0007010">
    <property type="term" value="P:cytoskeleton organization"/>
    <property type="evidence" value="ECO:0000318"/>
    <property type="project" value="GO_Central"/>
</dbReference>
<dbReference type="FunCoup" id="A0A2K1J021">
    <property type="interactions" value="4720"/>
</dbReference>
<dbReference type="EnsemblPlants" id="Pp3c18_5510V3.1">
    <property type="protein sequence ID" value="Pp3c18_5510V3.1"/>
    <property type="gene ID" value="Pp3c18_5510"/>
</dbReference>
<comment type="similarity">
    <text evidence="1">Belongs to the MDM20/NAA25 family.</text>
</comment>
<organism evidence="2">
    <name type="scientific">Physcomitrium patens</name>
    <name type="common">Spreading-leaved earth moss</name>
    <name type="synonym">Physcomitrella patens</name>
    <dbReference type="NCBI Taxonomy" id="3218"/>
    <lineage>
        <taxon>Eukaryota</taxon>
        <taxon>Viridiplantae</taxon>
        <taxon>Streptophyta</taxon>
        <taxon>Embryophyta</taxon>
        <taxon>Bryophyta</taxon>
        <taxon>Bryophytina</taxon>
        <taxon>Bryopsida</taxon>
        <taxon>Funariidae</taxon>
        <taxon>Funariales</taxon>
        <taxon>Funariaceae</taxon>
        <taxon>Physcomitrium</taxon>
    </lineage>
</organism>
<evidence type="ECO:0000313" key="3">
    <source>
        <dbReference type="EnsemblPlants" id="Pp3c18_5510V3.1"/>
    </source>
</evidence>
<evidence type="ECO:0000256" key="1">
    <source>
        <dbReference type="ARBA" id="ARBA00006298"/>
    </source>
</evidence>
<dbReference type="STRING" id="3218.A0A2K1J021"/>
<dbReference type="Gramene" id="Pp3c18_5510V3.2">
    <property type="protein sequence ID" value="Pp3c18_5510V3.2"/>
    <property type="gene ID" value="Pp3c18_5510"/>
</dbReference>
<dbReference type="InterPro" id="IPR019183">
    <property type="entry name" value="NAA25_NatB_aux_su"/>
</dbReference>
<name>A0A2K1J021_PHYPA</name>
<reference evidence="2 4" key="1">
    <citation type="journal article" date="2008" name="Science">
        <title>The Physcomitrella genome reveals evolutionary insights into the conquest of land by plants.</title>
        <authorList>
            <person name="Rensing S."/>
            <person name="Lang D."/>
            <person name="Zimmer A."/>
            <person name="Terry A."/>
            <person name="Salamov A."/>
            <person name="Shapiro H."/>
            <person name="Nishiyama T."/>
            <person name="Perroud P.-F."/>
            <person name="Lindquist E."/>
            <person name="Kamisugi Y."/>
            <person name="Tanahashi T."/>
            <person name="Sakakibara K."/>
            <person name="Fujita T."/>
            <person name="Oishi K."/>
            <person name="Shin-I T."/>
            <person name="Kuroki Y."/>
            <person name="Toyoda A."/>
            <person name="Suzuki Y."/>
            <person name="Hashimoto A."/>
            <person name="Yamaguchi K."/>
            <person name="Sugano A."/>
            <person name="Kohara Y."/>
            <person name="Fujiyama A."/>
            <person name="Anterola A."/>
            <person name="Aoki S."/>
            <person name="Ashton N."/>
            <person name="Barbazuk W.B."/>
            <person name="Barker E."/>
            <person name="Bennetzen J."/>
            <person name="Bezanilla M."/>
            <person name="Blankenship R."/>
            <person name="Cho S.H."/>
            <person name="Dutcher S."/>
            <person name="Estelle M."/>
            <person name="Fawcett J.A."/>
            <person name="Gundlach H."/>
            <person name="Hanada K."/>
            <person name="Heyl A."/>
            <person name="Hicks K.A."/>
            <person name="Hugh J."/>
            <person name="Lohr M."/>
            <person name="Mayer K."/>
            <person name="Melkozernov A."/>
            <person name="Murata T."/>
            <person name="Nelson D."/>
            <person name="Pils B."/>
            <person name="Prigge M."/>
            <person name="Reiss B."/>
            <person name="Renner T."/>
            <person name="Rombauts S."/>
            <person name="Rushton P."/>
            <person name="Sanderfoot A."/>
            <person name="Schween G."/>
            <person name="Shiu S.-H."/>
            <person name="Stueber K."/>
            <person name="Theodoulou F.L."/>
            <person name="Tu H."/>
            <person name="Van de Peer Y."/>
            <person name="Verrier P.J."/>
            <person name="Waters E."/>
            <person name="Wood A."/>
            <person name="Yang L."/>
            <person name="Cove D."/>
            <person name="Cuming A."/>
            <person name="Hasebe M."/>
            <person name="Lucas S."/>
            <person name="Mishler D.B."/>
            <person name="Reski R."/>
            <person name="Grigoriev I."/>
            <person name="Quatrano R.S."/>
            <person name="Boore J.L."/>
        </authorList>
    </citation>
    <scope>NUCLEOTIDE SEQUENCE [LARGE SCALE GENOMIC DNA]</scope>
    <source>
        <strain evidence="3 4">cv. Gransden 2004</strain>
    </source>
</reference>
<reference evidence="3" key="3">
    <citation type="submission" date="2020-12" db="UniProtKB">
        <authorList>
            <consortium name="EnsemblPlants"/>
        </authorList>
    </citation>
    <scope>IDENTIFICATION</scope>
</reference>
<evidence type="ECO:0000313" key="4">
    <source>
        <dbReference type="Proteomes" id="UP000006727"/>
    </source>
</evidence>
<evidence type="ECO:0000313" key="2">
    <source>
        <dbReference type="EMBL" id="PNR34871.1"/>
    </source>
</evidence>
<dbReference type="RefSeq" id="XP_024402807.1">
    <property type="nucleotide sequence ID" value="XM_024547039.2"/>
</dbReference>
<dbReference type="PANTHER" id="PTHR22767">
    <property type="entry name" value="N-TERMINAL ACETYLTRANSFERASE-RELATED"/>
    <property type="match status" value="1"/>
</dbReference>
<sequence>MPMRGGIPERKLKPLWDAIDHRQYKSAMKLVTGLLAKHTDSAYLFALKALILEKLGKLDEALELALRAKAANPLDDLTLNTLQTVFQRLNMLDAATALFEYACLKLPKNMDYQAALFNCYARQYLYVKQQQVAFKLYKVAGEERFLLWAVCSILLQVDNENSKLLPLAEAMIKKHHQSHGLREREGVVVYMDILKRQRKYGDALTLLQGLSGDLLTIGIDRLRLQGELLVHLNQHKEAADVFQEIMRNSSDDWAAFQMFLEATLNPIHQVSNELEALSLTSSRKEETEALLQRVHTFVLELQALKVPEVRRAPYLAELGIEKRRLMLTSSADSADAPSARLAQSILTYFQRFGCMTSFTSDVMEFILHIDKEQQSWLIKEMHRYCQDLPPDTKPVNALRFRLAAFQMESRLGWQHAHASKTGLLDTAEEIVQLFLESVKLSAEVDSQEAMLGGEFLTLVSDLLVEMYLQTKHIGFILEAIFVLELGLGLQRYHPLHRFLLVNLYSFLAATKPAWTWFKAADVKYILLDSMSHHILPSLVRSLDWAALDSMTRDIIKFHDDYRREAADLAILAYHHNTYSKVLEFLTFKEKLEKSHQLLVARIESIILSLKRKAHNLEEMEVVLQSLDGGRSQLDWATDSRLNALTFNEDLETRPWWSPAPDESLLIESSESSEQTGPRHLGGIQELQKKLKFCSMRRLKLRCVLPRLLHLALTSNSGNKEADLAAAAELKAHVLQCSRSLGVCAEDLGLWLSKQASASDNQVAIWESLTLAIFWTAALFPVKRYDSTCQESLLSDSLAIISELMAATLHDSISTSTTSSEVILSGVILEKVVTLVTENMTWFGLCLQSWVAGLQPGSKRKKHVQSASLSENIVGTLQKATQTFCSHLEECDSWATDLLGKGIGENKKLLADDVIASCSTPGHIMRTLETGLGNGNRVPKSWDTILKEVIDCQRATVVGIRDTCNSRLQAMKSIKF</sequence>
<dbReference type="EnsemblPlants" id="Pp3c18_5510V3.2">
    <property type="protein sequence ID" value="Pp3c18_5510V3.2"/>
    <property type="gene ID" value="Pp3c18_5510"/>
</dbReference>
<dbReference type="GO" id="GO:0031416">
    <property type="term" value="C:NatB complex"/>
    <property type="evidence" value="ECO:0000318"/>
    <property type="project" value="GO_Central"/>
</dbReference>
<dbReference type="InterPro" id="IPR011990">
    <property type="entry name" value="TPR-like_helical_dom_sf"/>
</dbReference>
<dbReference type="PANTHER" id="PTHR22767:SF3">
    <property type="entry name" value="N-ALPHA-ACETYLTRANSFERASE 25, NATB AUXILIARY SUBUNIT"/>
    <property type="match status" value="1"/>
</dbReference>
<reference evidence="2 4" key="2">
    <citation type="journal article" date="2018" name="Plant J.">
        <title>The Physcomitrella patens chromosome-scale assembly reveals moss genome structure and evolution.</title>
        <authorList>
            <person name="Lang D."/>
            <person name="Ullrich K.K."/>
            <person name="Murat F."/>
            <person name="Fuchs J."/>
            <person name="Jenkins J."/>
            <person name="Haas F.B."/>
            <person name="Piednoel M."/>
            <person name="Gundlach H."/>
            <person name="Van Bel M."/>
            <person name="Meyberg R."/>
            <person name="Vives C."/>
            <person name="Morata J."/>
            <person name="Symeonidi A."/>
            <person name="Hiss M."/>
            <person name="Muchero W."/>
            <person name="Kamisugi Y."/>
            <person name="Saleh O."/>
            <person name="Blanc G."/>
            <person name="Decker E.L."/>
            <person name="van Gessel N."/>
            <person name="Grimwood J."/>
            <person name="Hayes R.D."/>
            <person name="Graham S.W."/>
            <person name="Gunter L.E."/>
            <person name="McDaniel S.F."/>
            <person name="Hoernstein S.N.W."/>
            <person name="Larsson A."/>
            <person name="Li F.W."/>
            <person name="Perroud P.F."/>
            <person name="Phillips J."/>
            <person name="Ranjan P."/>
            <person name="Rokshar D.S."/>
            <person name="Rothfels C.J."/>
            <person name="Schneider L."/>
            <person name="Shu S."/>
            <person name="Stevenson D.W."/>
            <person name="Thummler F."/>
            <person name="Tillich M."/>
            <person name="Villarreal Aguilar J.C."/>
            <person name="Widiez T."/>
            <person name="Wong G.K."/>
            <person name="Wymore A."/>
            <person name="Zhang Y."/>
            <person name="Zimmer A.D."/>
            <person name="Quatrano R.S."/>
            <person name="Mayer K.F.X."/>
            <person name="Goodstein D."/>
            <person name="Casacuberta J.M."/>
            <person name="Vandepoele K."/>
            <person name="Reski R."/>
            <person name="Cuming A.C."/>
            <person name="Tuskan G.A."/>
            <person name="Maumus F."/>
            <person name="Salse J."/>
            <person name="Schmutz J."/>
            <person name="Rensing S.A."/>
        </authorList>
    </citation>
    <scope>NUCLEOTIDE SEQUENCE [LARGE SCALE GENOMIC DNA]</scope>
    <source>
        <strain evidence="3 4">cv. Gransden 2004</strain>
    </source>
</reference>
<dbReference type="KEGG" id="ppp:112295438"/>
<dbReference type="PaxDb" id="3218-PP1S425_19V6.1"/>
<gene>
    <name evidence="3" type="primary">LOC112295438</name>
    <name evidence="2" type="ORF">PHYPA_022769</name>
</gene>
<accession>A0A2K1J021</accession>